<sequence>MADASLSKSILITAPVVAAAVISLIFGVNQAMNSEPTQTFTPLNTTTRPPTTTTRPPTTTAPATTASTTSAAPVTTH</sequence>
<feature type="compositionally biased region" description="Low complexity" evidence="1">
    <location>
        <begin position="36"/>
        <end position="77"/>
    </location>
</feature>
<dbReference type="EMBL" id="CP018258">
    <property type="protein sequence ID" value="APV45484.1"/>
    <property type="molecule type" value="Genomic_DNA"/>
</dbReference>
<keyword evidence="2" id="KW-1133">Transmembrane helix</keyword>
<gene>
    <name evidence="3" type="ORF">Dform_02181</name>
</gene>
<dbReference type="STRING" id="1839801.Dform_02181"/>
<feature type="region of interest" description="Disordered" evidence="1">
    <location>
        <begin position="35"/>
        <end position="77"/>
    </location>
</feature>
<protein>
    <submittedName>
        <fullName evidence="3">Uncharacterized protein</fullName>
    </submittedName>
</protein>
<keyword evidence="2" id="KW-0472">Membrane</keyword>
<accession>A0A1P8FAK8</accession>
<evidence type="ECO:0000256" key="2">
    <source>
        <dbReference type="SAM" id="Phobius"/>
    </source>
</evidence>
<dbReference type="KEGG" id="dfo:Dform_02181"/>
<reference evidence="4" key="1">
    <citation type="submission" date="2016-11" db="EMBL/GenBank/DDBJ databases">
        <title>Dehalogenimonas formicexedens sp. nov., a chlorinated alkane respiring bacterium isolated from contaminated groundwater.</title>
        <authorList>
            <person name="Key T.A."/>
            <person name="Bowman K.S."/>
            <person name="Lee I."/>
            <person name="Chun J."/>
            <person name="Albuquerque L."/>
            <person name="da Costa M.S."/>
            <person name="Rainey F.A."/>
            <person name="Moe W.M."/>
        </authorList>
    </citation>
    <scope>NUCLEOTIDE SEQUENCE [LARGE SCALE GENOMIC DNA]</scope>
    <source>
        <strain evidence="4">NSZ-14</strain>
    </source>
</reference>
<dbReference type="Proteomes" id="UP000185934">
    <property type="component" value="Chromosome"/>
</dbReference>
<evidence type="ECO:0000313" key="3">
    <source>
        <dbReference type="EMBL" id="APV45484.1"/>
    </source>
</evidence>
<dbReference type="AlphaFoldDB" id="A0A1P8FAK8"/>
<feature type="transmembrane region" description="Helical" evidence="2">
    <location>
        <begin position="6"/>
        <end position="28"/>
    </location>
</feature>
<keyword evidence="2" id="KW-0812">Transmembrane</keyword>
<evidence type="ECO:0000256" key="1">
    <source>
        <dbReference type="SAM" id="MobiDB-lite"/>
    </source>
</evidence>
<evidence type="ECO:0000313" key="4">
    <source>
        <dbReference type="Proteomes" id="UP000185934"/>
    </source>
</evidence>
<name>A0A1P8FAK8_9CHLR</name>
<organism evidence="3 4">
    <name type="scientific">Dehalogenimonas formicexedens</name>
    <dbReference type="NCBI Taxonomy" id="1839801"/>
    <lineage>
        <taxon>Bacteria</taxon>
        <taxon>Bacillati</taxon>
        <taxon>Chloroflexota</taxon>
        <taxon>Dehalococcoidia</taxon>
        <taxon>Dehalococcoidales</taxon>
        <taxon>Dehalococcoidaceae</taxon>
        <taxon>Dehalogenimonas</taxon>
    </lineage>
</organism>
<keyword evidence="4" id="KW-1185">Reference proteome</keyword>
<proteinExistence type="predicted"/>